<reference evidence="1" key="1">
    <citation type="submission" date="2020-10" db="EMBL/GenBank/DDBJ databases">
        <authorList>
            <person name="Gilroy R."/>
        </authorList>
    </citation>
    <scope>NUCLEOTIDE SEQUENCE</scope>
    <source>
        <strain evidence="1">ChiBcec16-1751</strain>
    </source>
</reference>
<protein>
    <submittedName>
        <fullName evidence="1">Uncharacterized protein</fullName>
    </submittedName>
</protein>
<gene>
    <name evidence="1" type="ORF">IAA83_05960</name>
</gene>
<proteinExistence type="predicted"/>
<name>A0A9D1JTN4_9FIRM</name>
<accession>A0A9D1JTN4</accession>
<evidence type="ECO:0000313" key="1">
    <source>
        <dbReference type="EMBL" id="HIS64898.1"/>
    </source>
</evidence>
<comment type="caution">
    <text evidence="1">The sequence shown here is derived from an EMBL/GenBank/DDBJ whole genome shotgun (WGS) entry which is preliminary data.</text>
</comment>
<organism evidence="1 2">
    <name type="scientific">Candidatus Avoscillospira avistercoris</name>
    <dbReference type="NCBI Taxonomy" id="2840707"/>
    <lineage>
        <taxon>Bacteria</taxon>
        <taxon>Bacillati</taxon>
        <taxon>Bacillota</taxon>
        <taxon>Clostridia</taxon>
        <taxon>Eubacteriales</taxon>
        <taxon>Oscillospiraceae</taxon>
        <taxon>Oscillospiraceae incertae sedis</taxon>
        <taxon>Candidatus Avoscillospira</taxon>
    </lineage>
</organism>
<reference evidence="1" key="2">
    <citation type="journal article" date="2021" name="PeerJ">
        <title>Extensive microbial diversity within the chicken gut microbiome revealed by metagenomics and culture.</title>
        <authorList>
            <person name="Gilroy R."/>
            <person name="Ravi A."/>
            <person name="Getino M."/>
            <person name="Pursley I."/>
            <person name="Horton D.L."/>
            <person name="Alikhan N.F."/>
            <person name="Baker D."/>
            <person name="Gharbi K."/>
            <person name="Hall N."/>
            <person name="Watson M."/>
            <person name="Adriaenssens E.M."/>
            <person name="Foster-Nyarko E."/>
            <person name="Jarju S."/>
            <person name="Secka A."/>
            <person name="Antonio M."/>
            <person name="Oren A."/>
            <person name="Chaudhuri R.R."/>
            <person name="La Ragione R."/>
            <person name="Hildebrand F."/>
            <person name="Pallen M.J."/>
        </authorList>
    </citation>
    <scope>NUCLEOTIDE SEQUENCE</scope>
    <source>
        <strain evidence="1">ChiBcec16-1751</strain>
    </source>
</reference>
<evidence type="ECO:0000313" key="2">
    <source>
        <dbReference type="Proteomes" id="UP000886741"/>
    </source>
</evidence>
<dbReference type="Proteomes" id="UP000886741">
    <property type="component" value="Unassembled WGS sequence"/>
</dbReference>
<dbReference type="AlphaFoldDB" id="A0A9D1JTN4"/>
<dbReference type="EMBL" id="DVJJ01000088">
    <property type="protein sequence ID" value="HIS64898.1"/>
    <property type="molecule type" value="Genomic_DNA"/>
</dbReference>
<sequence length="52" mass="5424">MAQDSTSAANGQRDLSLSVTVTSRQGKTATVTFPEGTAPLRHQAGEAVSYDN</sequence>